<gene>
    <name evidence="2" type="ORF">Q8A64_08995</name>
</gene>
<dbReference type="PANTHER" id="PTHR33525">
    <property type="match status" value="1"/>
</dbReference>
<evidence type="ECO:0000259" key="1">
    <source>
        <dbReference type="PROSITE" id="PS51833"/>
    </source>
</evidence>
<dbReference type="Pfam" id="PF08668">
    <property type="entry name" value="HDOD"/>
    <property type="match status" value="1"/>
</dbReference>
<name>A0ABU1BNP7_9BURK</name>
<organism evidence="2 3">
    <name type="scientific">Keguizhuia sedimenti</name>
    <dbReference type="NCBI Taxonomy" id="3064264"/>
    <lineage>
        <taxon>Bacteria</taxon>
        <taxon>Pseudomonadati</taxon>
        <taxon>Pseudomonadota</taxon>
        <taxon>Betaproteobacteria</taxon>
        <taxon>Burkholderiales</taxon>
        <taxon>Oxalobacteraceae</taxon>
        <taxon>Keguizhuia</taxon>
    </lineage>
</organism>
<dbReference type="InterPro" id="IPR052340">
    <property type="entry name" value="RNase_Y/CdgJ"/>
</dbReference>
<comment type="caution">
    <text evidence="2">The sequence shown here is derived from an EMBL/GenBank/DDBJ whole genome shotgun (WGS) entry which is preliminary data.</text>
</comment>
<accession>A0ABU1BNP7</accession>
<dbReference type="InterPro" id="IPR029016">
    <property type="entry name" value="GAF-like_dom_sf"/>
</dbReference>
<dbReference type="PROSITE" id="PS51833">
    <property type="entry name" value="HDOD"/>
    <property type="match status" value="1"/>
</dbReference>
<feature type="domain" description="HDOD" evidence="1">
    <location>
        <begin position="34"/>
        <end position="229"/>
    </location>
</feature>
<proteinExistence type="predicted"/>
<reference evidence="2 3" key="1">
    <citation type="submission" date="2023-08" db="EMBL/GenBank/DDBJ databases">
        <title>Oxalobacteraceae gen .nov., isolated from river sludge outside the plant.</title>
        <authorList>
            <person name="Zhao S.Y."/>
        </authorList>
    </citation>
    <scope>NUCLEOTIDE SEQUENCE [LARGE SCALE GENOMIC DNA]</scope>
    <source>
        <strain evidence="2 3">R-40</strain>
    </source>
</reference>
<keyword evidence="3" id="KW-1185">Reference proteome</keyword>
<sequence>MTQSSNIAYSPAPALSKAKTLELLRTRVRQRGNLPGFSKAIAAILAAMQGEDEREFSMTKTVLSDPTLTQRVLRLANSAMYSVFGQNINTVSKAVIVLGTDAIGHLALGLKLVEGLATASGESAIARAEMEKAVLSGHIARQVASSSRVRDVEEVVVCSMLHSLGRMMTVFYLPEYWTAIQALVEDGVEEGRAARQVLGMGMDEIGQNTAQQWGLPHALVNSIRDFPPEPTSDPLDHEDWLAAVSTMSTDCAGILSKSDAPQEELTNLAAGYQELLGIETTQILAAVDEAKQTASEEKVISSAGKTVPIKPDHVSTLAKKDSVDGKPLLIQGVADMRGMVAGVNSGQMIAMALETSYKGLALSRAICFLHNPAKHRYEAGMFFGEGLQELLPKLVFGSAYQPDVFHAALANDKIVLVEDPKIPTFASKLPRWWKEAMPDSGSFIILPLTVNCRSIGFIYGDWGKTVSSSKIGTSEINALDELRTMVASSVAQRRKHEPNWMV</sequence>
<protein>
    <submittedName>
        <fullName evidence="2">HDOD domain-containing protein</fullName>
    </submittedName>
</protein>
<dbReference type="SUPFAM" id="SSF109604">
    <property type="entry name" value="HD-domain/PDEase-like"/>
    <property type="match status" value="1"/>
</dbReference>
<dbReference type="Gene3D" id="3.30.450.40">
    <property type="match status" value="1"/>
</dbReference>
<dbReference type="InterPro" id="IPR013976">
    <property type="entry name" value="HDOD"/>
</dbReference>
<dbReference type="RefSeq" id="WP_338436482.1">
    <property type="nucleotide sequence ID" value="NZ_JAUYVH010000004.1"/>
</dbReference>
<dbReference type="EMBL" id="JAUYVH010000004">
    <property type="protein sequence ID" value="MDQ9170547.1"/>
    <property type="molecule type" value="Genomic_DNA"/>
</dbReference>
<dbReference type="Proteomes" id="UP001225596">
    <property type="component" value="Unassembled WGS sequence"/>
</dbReference>
<dbReference type="PANTHER" id="PTHR33525:SF4">
    <property type="entry name" value="CYCLIC DI-GMP PHOSPHODIESTERASE CDGJ"/>
    <property type="match status" value="1"/>
</dbReference>
<dbReference type="Gene3D" id="1.10.3210.10">
    <property type="entry name" value="Hypothetical protein af1432"/>
    <property type="match status" value="1"/>
</dbReference>
<evidence type="ECO:0000313" key="3">
    <source>
        <dbReference type="Proteomes" id="UP001225596"/>
    </source>
</evidence>
<evidence type="ECO:0000313" key="2">
    <source>
        <dbReference type="EMBL" id="MDQ9170547.1"/>
    </source>
</evidence>